<dbReference type="PANTHER" id="PTHR46589">
    <property type="entry name" value="APOPTOTIC CHROMATIN CONDENSATION INDUCER IN THE NUCLEUS"/>
    <property type="match status" value="1"/>
</dbReference>
<accession>A0ABQ8Y8X9</accession>
<feature type="region of interest" description="Disordered" evidence="2">
    <location>
        <begin position="737"/>
        <end position="817"/>
    </location>
</feature>
<evidence type="ECO:0000256" key="2">
    <source>
        <dbReference type="SAM" id="MobiDB-lite"/>
    </source>
</evidence>
<keyword evidence="1" id="KW-0175">Coiled coil</keyword>
<dbReference type="EMBL" id="JAOAOG010000195">
    <property type="protein sequence ID" value="KAJ6241266.1"/>
    <property type="molecule type" value="Genomic_DNA"/>
</dbReference>
<name>A0ABQ8Y8X9_9EUKA</name>
<evidence type="ECO:0000256" key="1">
    <source>
        <dbReference type="SAM" id="Coils"/>
    </source>
</evidence>
<comment type="caution">
    <text evidence="3">The sequence shown here is derived from an EMBL/GenBank/DDBJ whole genome shotgun (WGS) entry which is preliminary data.</text>
</comment>
<feature type="compositionally biased region" description="Basic and acidic residues" evidence="2">
    <location>
        <begin position="737"/>
        <end position="796"/>
    </location>
</feature>
<evidence type="ECO:0000313" key="3">
    <source>
        <dbReference type="EMBL" id="KAJ6241266.1"/>
    </source>
</evidence>
<dbReference type="InterPro" id="IPR011989">
    <property type="entry name" value="ARM-like"/>
</dbReference>
<proteinExistence type="predicted"/>
<organism evidence="3 4">
    <name type="scientific">Anaeramoeba flamelloides</name>
    <dbReference type="NCBI Taxonomy" id="1746091"/>
    <lineage>
        <taxon>Eukaryota</taxon>
        <taxon>Metamonada</taxon>
        <taxon>Anaeramoebidae</taxon>
        <taxon>Anaeramoeba</taxon>
    </lineage>
</organism>
<dbReference type="InterPro" id="IPR016024">
    <property type="entry name" value="ARM-type_fold"/>
</dbReference>
<dbReference type="PANTHER" id="PTHR46589:SF1">
    <property type="entry name" value="APOPTOTIC CHROMATIN CONDENSATION INDUCER IN THE NUCLEUS"/>
    <property type="match status" value="1"/>
</dbReference>
<dbReference type="Gene3D" id="1.25.10.10">
    <property type="entry name" value="Leucine-rich Repeat Variant"/>
    <property type="match status" value="1"/>
</dbReference>
<dbReference type="Proteomes" id="UP001150062">
    <property type="component" value="Unassembled WGS sequence"/>
</dbReference>
<feature type="coiled-coil region" evidence="1">
    <location>
        <begin position="162"/>
        <end position="197"/>
    </location>
</feature>
<keyword evidence="4" id="KW-1185">Reference proteome</keyword>
<reference evidence="3" key="1">
    <citation type="submission" date="2022-08" db="EMBL/GenBank/DDBJ databases">
        <title>Novel sulfate-reducing endosymbionts in the free-living metamonad Anaeramoeba.</title>
        <authorList>
            <person name="Jerlstrom-Hultqvist J."/>
            <person name="Cepicka I."/>
            <person name="Gallot-Lavallee L."/>
            <person name="Salas-Leiva D."/>
            <person name="Curtis B.A."/>
            <person name="Zahonova K."/>
            <person name="Pipaliya S."/>
            <person name="Dacks J."/>
            <person name="Roger A.J."/>
        </authorList>
    </citation>
    <scope>NUCLEOTIDE SEQUENCE</scope>
    <source>
        <strain evidence="3">Schooner1</strain>
    </source>
</reference>
<protein>
    <submittedName>
        <fullName evidence="3">Transcription initiation factor tfiid subunit 3</fullName>
    </submittedName>
</protein>
<dbReference type="SUPFAM" id="SSF48371">
    <property type="entry name" value="ARM repeat"/>
    <property type="match status" value="1"/>
</dbReference>
<gene>
    <name evidence="3" type="ORF">M0813_23458</name>
</gene>
<feature type="compositionally biased region" description="Basic and acidic residues" evidence="2">
    <location>
        <begin position="803"/>
        <end position="817"/>
    </location>
</feature>
<evidence type="ECO:0000313" key="4">
    <source>
        <dbReference type="Proteomes" id="UP001150062"/>
    </source>
</evidence>
<sequence>MTELIRLLQNTVDDEKKLLLTRKLKFKLIGNSCIKLQVLRSSLVDQFLNDLKNLLKTKRQTNFEYEKDVLICLGSLFTKTKLEKESSDLPTRTITLLFQILKQLEQEKTKEKQFPFLVSLLRCLKLLFLRDDLQDEIFHLIKNDKVAIYVIDYIYFNFSYIKNQEEQKEKKKKNEIMREIEKEKEGTKEKKKEEEEEKEINFRLKIIEQSLKILSFLTSNLEIIVIQAHSHGSFETFVEILKFLITKKEKKRKYSLLIEPLLGVFSAMINNFENAQRFQLEFNKAIIPICEKILNSSNLESKLIISNLFLSIHQHNSLYFVIDQKKMKTQENKQKEQQNQAKMQIEKEGLKDRSLGEKEMQIENENENEKENENVDENKNQQEQKQERVQGQEQEQDKNQKKEKEKKTKLKEQKTQIRNLLSEMRLVKIKEMYNKIVSIILNNLPTLSTPKEKISELNQIFSLKLLLKLIKIEKNEIINILYSRSIYNNFIHILNSPNPNKILKSHSTNLICLIIKVLYVTIRRNKTKGKILIDLEILKIIEKIFKKYVHFKNEIIIQNQEKKIINNLLILISQLAPIISQYNNENNSLLEKCDEDYLINLAIQFLSLQINPNDNNNSYEDIDQKLIKGSCSFLGNFIFCLPSWKKKFIQSKGIPPLVKLFKNRNPKNLETIIWFIKNLINNSEKDILELIIDESMIRILVDILKNNIENGNINNNTLEIKNYHTFFKVELERQINKEKENNNEKETGKGNETETEKETEKETETEMEKEKENENETEMGKEMGKEKEKEKEKENENENEMEIENKMEREKGKEKEKEIEMEIEMEIKMEREESGNWKLGNNYEMNNKINIQIIEFFINISTSSNDIIEKYFPFEELIPYLESIIVNHSNFLINNPLPNLRTKTKPQINNQNKNDTVLNTDKNNNIETRDFIHENNKKTDNDNKVFQKQNPINEKINIKKRKGIYQLISKIYLLFSNLIVTGNSRIISLFSNKIFLQNTIILLNYKNFQLRKSISWCLINFTWELKNKSKQNKKLIKERKILLNSVGFVKKYNKMKNSNNLKLQDLANTVLKYIQDFF</sequence>
<feature type="compositionally biased region" description="Basic and acidic residues" evidence="2">
    <location>
        <begin position="344"/>
        <end position="413"/>
    </location>
</feature>
<dbReference type="InterPro" id="IPR052793">
    <property type="entry name" value="EJC-associated_protein"/>
</dbReference>
<feature type="region of interest" description="Disordered" evidence="2">
    <location>
        <begin position="330"/>
        <end position="413"/>
    </location>
</feature>